<reference evidence="1" key="1">
    <citation type="journal article" date="2014" name="Front. Microbiol.">
        <title>High frequency of phylogenetically diverse reductive dehalogenase-homologous genes in deep subseafloor sedimentary metagenomes.</title>
        <authorList>
            <person name="Kawai M."/>
            <person name="Futagami T."/>
            <person name="Toyoda A."/>
            <person name="Takaki Y."/>
            <person name="Nishi S."/>
            <person name="Hori S."/>
            <person name="Arai W."/>
            <person name="Tsubouchi T."/>
            <person name="Morono Y."/>
            <person name="Uchiyama I."/>
            <person name="Ito T."/>
            <person name="Fujiyama A."/>
            <person name="Inagaki F."/>
            <person name="Takami H."/>
        </authorList>
    </citation>
    <scope>NUCLEOTIDE SEQUENCE</scope>
    <source>
        <strain evidence="1">Expedition CK06-06</strain>
    </source>
</reference>
<comment type="caution">
    <text evidence="1">The sequence shown here is derived from an EMBL/GenBank/DDBJ whole genome shotgun (WGS) entry which is preliminary data.</text>
</comment>
<dbReference type="EMBL" id="BARS01029027">
    <property type="protein sequence ID" value="GAG00443.1"/>
    <property type="molecule type" value="Genomic_DNA"/>
</dbReference>
<accession>X0UJB0</accession>
<gene>
    <name evidence="1" type="ORF">S01H1_45427</name>
</gene>
<organism evidence="1">
    <name type="scientific">marine sediment metagenome</name>
    <dbReference type="NCBI Taxonomy" id="412755"/>
    <lineage>
        <taxon>unclassified sequences</taxon>
        <taxon>metagenomes</taxon>
        <taxon>ecological metagenomes</taxon>
    </lineage>
</organism>
<name>X0UJB0_9ZZZZ</name>
<protein>
    <recommendedName>
        <fullName evidence="2">Alpha glucuronidase N-terminal domain-containing protein</fullName>
    </recommendedName>
</protein>
<dbReference type="AlphaFoldDB" id="X0UJB0"/>
<evidence type="ECO:0000313" key="1">
    <source>
        <dbReference type="EMBL" id="GAG00443.1"/>
    </source>
</evidence>
<sequence length="246" mass="27543">MSQTKTFFVLLSVAAIWTVGLFVTAPPLLAEDDAVSVSIIADGLPGPGTRHGLRKVRAALREKGVRFEQVSSFRKAKGRIEIVAGIADGSGAAAKLLKSIPMYRDFAPEGTESLLIHNIERKRRKLLLVTGGDDRGLMYALLDVADRIGWAGDPKSPLSEVRNAQEKPAVAERALSIYTMHQANFESYFYDEGYWSRYLDMLARNRFNTFALLFGYENWGYFSPPYPYFFDLEEFPDVKVIGTTKD</sequence>
<feature type="non-terminal residue" evidence="1">
    <location>
        <position position="246"/>
    </location>
</feature>
<proteinExistence type="predicted"/>
<evidence type="ECO:0008006" key="2">
    <source>
        <dbReference type="Google" id="ProtNLM"/>
    </source>
</evidence>